<organism evidence="1 2">
    <name type="scientific">Quercus suber</name>
    <name type="common">Cork oak</name>
    <dbReference type="NCBI Taxonomy" id="58331"/>
    <lineage>
        <taxon>Eukaryota</taxon>
        <taxon>Viridiplantae</taxon>
        <taxon>Streptophyta</taxon>
        <taxon>Embryophyta</taxon>
        <taxon>Tracheophyta</taxon>
        <taxon>Spermatophyta</taxon>
        <taxon>Magnoliopsida</taxon>
        <taxon>eudicotyledons</taxon>
        <taxon>Gunneridae</taxon>
        <taxon>Pentapetalae</taxon>
        <taxon>rosids</taxon>
        <taxon>fabids</taxon>
        <taxon>Fagales</taxon>
        <taxon>Fagaceae</taxon>
        <taxon>Quercus</taxon>
    </lineage>
</organism>
<gene>
    <name evidence="1" type="ORF">CFP56_039313</name>
</gene>
<protein>
    <submittedName>
        <fullName evidence="1">Uncharacterized protein</fullName>
    </submittedName>
</protein>
<name>A0AAW0IZD9_QUESU</name>
<dbReference type="EMBL" id="PKMF04000758">
    <property type="protein sequence ID" value="KAK7819995.1"/>
    <property type="molecule type" value="Genomic_DNA"/>
</dbReference>
<proteinExistence type="predicted"/>
<keyword evidence="2" id="KW-1185">Reference proteome</keyword>
<accession>A0AAW0IZD9</accession>
<evidence type="ECO:0000313" key="1">
    <source>
        <dbReference type="EMBL" id="KAK7819995.1"/>
    </source>
</evidence>
<dbReference type="AlphaFoldDB" id="A0AAW0IZD9"/>
<reference evidence="1 2" key="1">
    <citation type="journal article" date="2018" name="Sci. Data">
        <title>The draft genome sequence of cork oak.</title>
        <authorList>
            <person name="Ramos A.M."/>
            <person name="Usie A."/>
            <person name="Barbosa P."/>
            <person name="Barros P.M."/>
            <person name="Capote T."/>
            <person name="Chaves I."/>
            <person name="Simoes F."/>
            <person name="Abreu I."/>
            <person name="Carrasquinho I."/>
            <person name="Faro C."/>
            <person name="Guimaraes J.B."/>
            <person name="Mendonca D."/>
            <person name="Nobrega F."/>
            <person name="Rodrigues L."/>
            <person name="Saibo N.J.M."/>
            <person name="Varela M.C."/>
            <person name="Egas C."/>
            <person name="Matos J."/>
            <person name="Miguel C.M."/>
            <person name="Oliveira M.M."/>
            <person name="Ricardo C.P."/>
            <person name="Goncalves S."/>
        </authorList>
    </citation>
    <scope>NUCLEOTIDE SEQUENCE [LARGE SCALE GENOMIC DNA]</scope>
    <source>
        <strain evidence="2">cv. HL8</strain>
    </source>
</reference>
<dbReference type="Proteomes" id="UP000237347">
    <property type="component" value="Unassembled WGS sequence"/>
</dbReference>
<comment type="caution">
    <text evidence="1">The sequence shown here is derived from an EMBL/GenBank/DDBJ whole genome shotgun (WGS) entry which is preliminary data.</text>
</comment>
<sequence>MFASPKFNVLLSLYETLYFQATSSTKEEDDGSKANGIDFENESIYSKGLLVVNIEKDVCG</sequence>
<evidence type="ECO:0000313" key="2">
    <source>
        <dbReference type="Proteomes" id="UP000237347"/>
    </source>
</evidence>